<organism evidence="1">
    <name type="scientific">bioreactor metagenome</name>
    <dbReference type="NCBI Taxonomy" id="1076179"/>
    <lineage>
        <taxon>unclassified sequences</taxon>
        <taxon>metagenomes</taxon>
        <taxon>ecological metagenomes</taxon>
    </lineage>
</organism>
<accession>A0A645B4P2</accession>
<dbReference type="AlphaFoldDB" id="A0A645B4P2"/>
<sequence>MITFTKGLKIIIRQILMLTYDTNKTVIKAYEPMAALLLNTVIQLLSLKYVLLVGEIILGHVRHHLAEIHKLVVTL</sequence>
<protein>
    <submittedName>
        <fullName evidence="1">Uncharacterized protein</fullName>
    </submittedName>
</protein>
<evidence type="ECO:0000313" key="1">
    <source>
        <dbReference type="EMBL" id="MPM56694.1"/>
    </source>
</evidence>
<proteinExistence type="predicted"/>
<dbReference type="EMBL" id="VSSQ01015884">
    <property type="protein sequence ID" value="MPM56694.1"/>
    <property type="molecule type" value="Genomic_DNA"/>
</dbReference>
<comment type="caution">
    <text evidence="1">The sequence shown here is derived from an EMBL/GenBank/DDBJ whole genome shotgun (WGS) entry which is preliminary data.</text>
</comment>
<name>A0A645B4P2_9ZZZZ</name>
<gene>
    <name evidence="1" type="ORF">SDC9_103503</name>
</gene>
<reference evidence="1" key="1">
    <citation type="submission" date="2019-08" db="EMBL/GenBank/DDBJ databases">
        <authorList>
            <person name="Kucharzyk K."/>
            <person name="Murdoch R.W."/>
            <person name="Higgins S."/>
            <person name="Loffler F."/>
        </authorList>
    </citation>
    <scope>NUCLEOTIDE SEQUENCE</scope>
</reference>